<comment type="caution">
    <text evidence="1">The sequence shown here is derived from an EMBL/GenBank/DDBJ whole genome shotgun (WGS) entry which is preliminary data.</text>
</comment>
<dbReference type="GO" id="GO:0006508">
    <property type="term" value="P:proteolysis"/>
    <property type="evidence" value="ECO:0007669"/>
    <property type="project" value="UniProtKB-KW"/>
</dbReference>
<protein>
    <submittedName>
        <fullName evidence="1">Putative Zn-dependent protease with MMP-like domain</fullName>
    </submittedName>
</protein>
<dbReference type="InterPro" id="IPR010428">
    <property type="entry name" value="Zincin_1"/>
</dbReference>
<dbReference type="Proteomes" id="UP000544872">
    <property type="component" value="Unassembled WGS sequence"/>
</dbReference>
<dbReference type="InterPro" id="IPR038555">
    <property type="entry name" value="Zincin_1_sf"/>
</dbReference>
<evidence type="ECO:0000313" key="2">
    <source>
        <dbReference type="Proteomes" id="UP000544872"/>
    </source>
</evidence>
<organism evidence="1 2">
    <name type="scientific">Novispirillum itersonii</name>
    <name type="common">Aquaspirillum itersonii</name>
    <dbReference type="NCBI Taxonomy" id="189"/>
    <lineage>
        <taxon>Bacteria</taxon>
        <taxon>Pseudomonadati</taxon>
        <taxon>Pseudomonadota</taxon>
        <taxon>Alphaproteobacteria</taxon>
        <taxon>Rhodospirillales</taxon>
        <taxon>Novispirillaceae</taxon>
        <taxon>Novispirillum</taxon>
    </lineage>
</organism>
<dbReference type="GO" id="GO:0008233">
    <property type="term" value="F:peptidase activity"/>
    <property type="evidence" value="ECO:0007669"/>
    <property type="project" value="UniProtKB-KW"/>
</dbReference>
<sequence>MSSAPSYTVAPSLAEIDTIARDAILTLPAEIADHVTQLVVQVEDFPDAEVEREMELESPFELLGLYHGISLAEKSVGTVSTQPDMIFLYRRPILDYWCETGEDLSHLVRHVIIHEIGHHFGLSDGDMDRIEASVP</sequence>
<accession>A0A7X0DM29</accession>
<name>A0A7X0DM29_NOVIT</name>
<reference evidence="1 2" key="1">
    <citation type="submission" date="2020-08" db="EMBL/GenBank/DDBJ databases">
        <title>Genomic Encyclopedia of Type Strains, Phase IV (KMG-IV): sequencing the most valuable type-strain genomes for metagenomic binning, comparative biology and taxonomic classification.</title>
        <authorList>
            <person name="Goeker M."/>
        </authorList>
    </citation>
    <scope>NUCLEOTIDE SEQUENCE [LARGE SCALE GENOMIC DNA]</scope>
    <source>
        <strain evidence="1 2">DSM 11590</strain>
    </source>
</reference>
<dbReference type="CDD" id="cd12952">
    <property type="entry name" value="MMP_ACEL2062"/>
    <property type="match status" value="1"/>
</dbReference>
<keyword evidence="1" id="KW-0645">Protease</keyword>
<evidence type="ECO:0000313" key="1">
    <source>
        <dbReference type="EMBL" id="MBB6209869.1"/>
    </source>
</evidence>
<dbReference type="Gene3D" id="3.30.2010.20">
    <property type="match status" value="1"/>
</dbReference>
<dbReference type="Pfam" id="PF06262">
    <property type="entry name" value="Zincin_1"/>
    <property type="match status" value="1"/>
</dbReference>
<proteinExistence type="predicted"/>
<keyword evidence="2" id="KW-1185">Reference proteome</keyword>
<keyword evidence="1" id="KW-0378">Hydrolase</keyword>
<dbReference type="EMBL" id="JACIIX010000003">
    <property type="protein sequence ID" value="MBB6209869.1"/>
    <property type="molecule type" value="Genomic_DNA"/>
</dbReference>
<dbReference type="SUPFAM" id="SSF55486">
    <property type="entry name" value="Metalloproteases ('zincins'), catalytic domain"/>
    <property type="match status" value="1"/>
</dbReference>
<dbReference type="RefSeq" id="WP_184262475.1">
    <property type="nucleotide sequence ID" value="NZ_JACIIX010000003.1"/>
</dbReference>
<gene>
    <name evidence="1" type="ORF">FHS48_001277</name>
</gene>
<dbReference type="AlphaFoldDB" id="A0A7X0DM29"/>